<dbReference type="InParanoid" id="A0A024GER3"/>
<dbReference type="OrthoDB" id="114080at2759"/>
<dbReference type="STRING" id="65357.A0A024GER3"/>
<dbReference type="InterPro" id="IPR027951">
    <property type="entry name" value="Nepro_N"/>
</dbReference>
<dbReference type="Proteomes" id="UP000053237">
    <property type="component" value="Unassembled WGS sequence"/>
</dbReference>
<dbReference type="PANTHER" id="PTHR34786">
    <property type="entry name" value="OS09G0504900 PROTEIN"/>
    <property type="match status" value="1"/>
</dbReference>
<protein>
    <recommendedName>
        <fullName evidence="1">Nucleolus and neural progenitor protein-like N-terminal domain-containing protein</fullName>
    </recommendedName>
</protein>
<reference evidence="2 3" key="1">
    <citation type="submission" date="2012-05" db="EMBL/GenBank/DDBJ databases">
        <title>Recombination and specialization in a pathogen metapopulation.</title>
        <authorList>
            <person name="Gardiner A."/>
            <person name="Kemen E."/>
            <person name="Schultz-Larsen T."/>
            <person name="MacLean D."/>
            <person name="Van Oosterhout C."/>
            <person name="Jones J.D.G."/>
        </authorList>
    </citation>
    <scope>NUCLEOTIDE SEQUENCE [LARGE SCALE GENOMIC DNA]</scope>
    <source>
        <strain evidence="2 3">Ac Nc2</strain>
    </source>
</reference>
<accession>A0A024GER3</accession>
<evidence type="ECO:0000259" key="1">
    <source>
        <dbReference type="Pfam" id="PF14780"/>
    </source>
</evidence>
<evidence type="ECO:0000313" key="2">
    <source>
        <dbReference type="EMBL" id="CCI45184.1"/>
    </source>
</evidence>
<dbReference type="AlphaFoldDB" id="A0A024GER3"/>
<name>A0A024GER3_9STRA</name>
<dbReference type="EMBL" id="CAIX01000091">
    <property type="protein sequence ID" value="CCI45184.1"/>
    <property type="molecule type" value="Genomic_DNA"/>
</dbReference>
<dbReference type="Pfam" id="PF14780">
    <property type="entry name" value="NEPRO_N"/>
    <property type="match status" value="1"/>
</dbReference>
<feature type="domain" description="Nucleolus and neural progenitor protein-like N-terminal" evidence="1">
    <location>
        <begin position="23"/>
        <end position="83"/>
    </location>
</feature>
<sequence>MASTAARSKLAHNVDGIDNVTNILNDEIYIFSRLMYKNHSQHRRSPYFRKLMQVKRCLRDIDIGSIQNAFKEVKTVLSHFEMKSEAYHLSWKLLSTELKISIDGILRKLMLIADQVSETYFMQMTLTMKSVLARLTLCFSNVLLNCFQEHGCLALLYLSEVCKSNPLRAQVTAVQLKGYKFSMRTHKMLSALLAIKAENNS</sequence>
<evidence type="ECO:0000313" key="3">
    <source>
        <dbReference type="Proteomes" id="UP000053237"/>
    </source>
</evidence>
<comment type="caution">
    <text evidence="2">The sequence shown here is derived from an EMBL/GenBank/DDBJ whole genome shotgun (WGS) entry which is preliminary data.</text>
</comment>
<dbReference type="PANTHER" id="PTHR34786:SF1">
    <property type="entry name" value="OS09G0504900 PROTEIN"/>
    <property type="match status" value="1"/>
</dbReference>
<keyword evidence="3" id="KW-1185">Reference proteome</keyword>
<proteinExistence type="predicted"/>
<organism evidence="2 3">
    <name type="scientific">Albugo candida</name>
    <dbReference type="NCBI Taxonomy" id="65357"/>
    <lineage>
        <taxon>Eukaryota</taxon>
        <taxon>Sar</taxon>
        <taxon>Stramenopiles</taxon>
        <taxon>Oomycota</taxon>
        <taxon>Peronosporomycetes</taxon>
        <taxon>Albuginales</taxon>
        <taxon>Albuginaceae</taxon>
        <taxon>Albugo</taxon>
    </lineage>
</organism>
<gene>
    <name evidence="2" type="ORF">BN9_060570</name>
</gene>